<proteinExistence type="predicted"/>
<dbReference type="Proteomes" id="UP001465755">
    <property type="component" value="Unassembled WGS sequence"/>
</dbReference>
<sequence>MPNPHSAQLTVVQRRLDAARREKANEEDELQPSNGIIPEEVVEPLPPMLVALVNRLTRWGVISSKGELPHHFSGIVLDLKVLSRRNCPNLHLGDPPATVLAAVSSLMHVRLDNERLTDGLRAALLLTVKSSLEFQ</sequence>
<protein>
    <submittedName>
        <fullName evidence="1">Uncharacterized protein</fullName>
    </submittedName>
</protein>
<evidence type="ECO:0000313" key="2">
    <source>
        <dbReference type="Proteomes" id="UP001465755"/>
    </source>
</evidence>
<keyword evidence="2" id="KW-1185">Reference proteome</keyword>
<organism evidence="1 2">
    <name type="scientific">Symbiochloris irregularis</name>
    <dbReference type="NCBI Taxonomy" id="706552"/>
    <lineage>
        <taxon>Eukaryota</taxon>
        <taxon>Viridiplantae</taxon>
        <taxon>Chlorophyta</taxon>
        <taxon>core chlorophytes</taxon>
        <taxon>Trebouxiophyceae</taxon>
        <taxon>Trebouxiales</taxon>
        <taxon>Trebouxiaceae</taxon>
        <taxon>Symbiochloris</taxon>
    </lineage>
</organism>
<dbReference type="AlphaFoldDB" id="A0AAW1P840"/>
<comment type="caution">
    <text evidence="1">The sequence shown here is derived from an EMBL/GenBank/DDBJ whole genome shotgun (WGS) entry which is preliminary data.</text>
</comment>
<evidence type="ECO:0000313" key="1">
    <source>
        <dbReference type="EMBL" id="KAK9805022.1"/>
    </source>
</evidence>
<dbReference type="EMBL" id="JALJOQ010000046">
    <property type="protein sequence ID" value="KAK9805022.1"/>
    <property type="molecule type" value="Genomic_DNA"/>
</dbReference>
<reference evidence="1 2" key="1">
    <citation type="journal article" date="2024" name="Nat. Commun.">
        <title>Phylogenomics reveals the evolutionary origins of lichenization in chlorophyte algae.</title>
        <authorList>
            <person name="Puginier C."/>
            <person name="Libourel C."/>
            <person name="Otte J."/>
            <person name="Skaloud P."/>
            <person name="Haon M."/>
            <person name="Grisel S."/>
            <person name="Petersen M."/>
            <person name="Berrin J.G."/>
            <person name="Delaux P.M."/>
            <person name="Dal Grande F."/>
            <person name="Keller J."/>
        </authorList>
    </citation>
    <scope>NUCLEOTIDE SEQUENCE [LARGE SCALE GENOMIC DNA]</scope>
    <source>
        <strain evidence="1 2">SAG 2036</strain>
    </source>
</reference>
<name>A0AAW1P840_9CHLO</name>
<gene>
    <name evidence="1" type="ORF">WJX73_003531</name>
</gene>
<accession>A0AAW1P840</accession>